<dbReference type="SUPFAM" id="SSF53098">
    <property type="entry name" value="Ribonuclease H-like"/>
    <property type="match status" value="1"/>
</dbReference>
<keyword evidence="6" id="KW-1185">Reference proteome</keyword>
<dbReference type="Proteomes" id="UP000594220">
    <property type="component" value="Unplaced"/>
</dbReference>
<dbReference type="InterPro" id="IPR012337">
    <property type="entry name" value="RNaseH-like_sf"/>
</dbReference>
<evidence type="ECO:0000313" key="5">
    <source>
        <dbReference type="Ensembl" id="ENSCPRP00005024430.1"/>
    </source>
</evidence>
<dbReference type="PANTHER" id="PTHR12801">
    <property type="entry name" value="RNA EXONUCLEASE REXO1 / RECO3 FAMILY MEMBER-RELATED"/>
    <property type="match status" value="1"/>
</dbReference>
<keyword evidence="1" id="KW-0540">Nuclease</keyword>
<dbReference type="InterPro" id="IPR013520">
    <property type="entry name" value="Ribonucl_H"/>
</dbReference>
<dbReference type="GO" id="GO:0003676">
    <property type="term" value="F:nucleic acid binding"/>
    <property type="evidence" value="ECO:0007669"/>
    <property type="project" value="InterPro"/>
</dbReference>
<proteinExistence type="predicted"/>
<feature type="region of interest" description="Disordered" evidence="3">
    <location>
        <begin position="159"/>
        <end position="190"/>
    </location>
</feature>
<dbReference type="Gene3D" id="3.30.420.10">
    <property type="entry name" value="Ribonuclease H-like superfamily/Ribonuclease H"/>
    <property type="match status" value="1"/>
</dbReference>
<dbReference type="Ensembl" id="ENSCPRT00005028529.1">
    <property type="protein sequence ID" value="ENSCPRP00005024430.1"/>
    <property type="gene ID" value="ENSCPRG00005016991.1"/>
</dbReference>
<dbReference type="InterPro" id="IPR047021">
    <property type="entry name" value="REXO1/3/4-like"/>
</dbReference>
<dbReference type="SMART" id="SM00479">
    <property type="entry name" value="EXOIII"/>
    <property type="match status" value="1"/>
</dbReference>
<name>A0A7M4FFT1_CROPO</name>
<dbReference type="GO" id="GO:0005634">
    <property type="term" value="C:nucleus"/>
    <property type="evidence" value="ECO:0007669"/>
    <property type="project" value="TreeGrafter"/>
</dbReference>
<dbReference type="GO" id="GO:0006401">
    <property type="term" value="P:RNA catabolic process"/>
    <property type="evidence" value="ECO:0007669"/>
    <property type="project" value="TreeGrafter"/>
</dbReference>
<dbReference type="AlphaFoldDB" id="A0A7M4FFT1"/>
<evidence type="ECO:0000259" key="4">
    <source>
        <dbReference type="SMART" id="SM00479"/>
    </source>
</evidence>
<feature type="domain" description="Exonuclease" evidence="4">
    <location>
        <begin position="6"/>
        <end position="137"/>
    </location>
</feature>
<evidence type="ECO:0000256" key="3">
    <source>
        <dbReference type="SAM" id="MobiDB-lite"/>
    </source>
</evidence>
<dbReference type="PANTHER" id="PTHR12801:SF59">
    <property type="entry name" value="INTERFERON-STIMULATED GENE 20 KDA PROTEIN"/>
    <property type="match status" value="1"/>
</dbReference>
<dbReference type="GO" id="GO:0004527">
    <property type="term" value="F:exonuclease activity"/>
    <property type="evidence" value="ECO:0007669"/>
    <property type="project" value="InterPro"/>
</dbReference>
<dbReference type="GO" id="GO:0045071">
    <property type="term" value="P:negative regulation of viral genome replication"/>
    <property type="evidence" value="ECO:0007669"/>
    <property type="project" value="TreeGrafter"/>
</dbReference>
<reference evidence="5" key="2">
    <citation type="submission" date="2025-09" db="UniProtKB">
        <authorList>
            <consortium name="Ensembl"/>
        </authorList>
    </citation>
    <scope>IDENTIFICATION</scope>
</reference>
<evidence type="ECO:0000313" key="6">
    <source>
        <dbReference type="Proteomes" id="UP000594220"/>
    </source>
</evidence>
<keyword evidence="2" id="KW-0378">Hydrolase</keyword>
<reference evidence="5" key="1">
    <citation type="submission" date="2025-08" db="UniProtKB">
        <authorList>
            <consortium name="Ensembl"/>
        </authorList>
    </citation>
    <scope>IDENTIFICATION</scope>
</reference>
<organism evidence="5 6">
    <name type="scientific">Crocodylus porosus</name>
    <name type="common">Saltwater crocodile</name>
    <name type="synonym">Estuarine crocodile</name>
    <dbReference type="NCBI Taxonomy" id="8502"/>
    <lineage>
        <taxon>Eukaryota</taxon>
        <taxon>Metazoa</taxon>
        <taxon>Chordata</taxon>
        <taxon>Craniata</taxon>
        <taxon>Vertebrata</taxon>
        <taxon>Euteleostomi</taxon>
        <taxon>Archelosauria</taxon>
        <taxon>Archosauria</taxon>
        <taxon>Crocodylia</taxon>
        <taxon>Longirostres</taxon>
        <taxon>Crocodylidae</taxon>
        <taxon>Crocodylus</taxon>
    </lineage>
</organism>
<accession>A0A7M4FFT1</accession>
<sequence length="248" mass="27576">MVEPSGIVALDCEMVGVGPFGAQSRSAHCSTVDYYSNVLYDRFIRPEGMMTDCSTFVSRVCPSDVQGILWILRNKWVVGHNLHHDFEVLKQNLGRRLGRNFKHVSLKVLWERILKKRIQKTVYSRDSLQTQQRVGTRRGCLLSPLDSGEMKTELKRLASDITRGPSRSQEANPQVLRPGPAPAPHEPPFPLASVETVNLQAENRQPVKIKIAGAFRTGSASRSNRCDLKMNRHVCQSLSSSAPGAASV</sequence>
<evidence type="ECO:0000256" key="2">
    <source>
        <dbReference type="ARBA" id="ARBA00022801"/>
    </source>
</evidence>
<feature type="compositionally biased region" description="Pro residues" evidence="3">
    <location>
        <begin position="179"/>
        <end position="190"/>
    </location>
</feature>
<dbReference type="InterPro" id="IPR036397">
    <property type="entry name" value="RNaseH_sf"/>
</dbReference>
<protein>
    <recommendedName>
        <fullName evidence="4">Exonuclease domain-containing protein</fullName>
    </recommendedName>
</protein>
<dbReference type="GO" id="GO:0006308">
    <property type="term" value="P:DNA catabolic process"/>
    <property type="evidence" value="ECO:0007669"/>
    <property type="project" value="TreeGrafter"/>
</dbReference>
<evidence type="ECO:0000256" key="1">
    <source>
        <dbReference type="ARBA" id="ARBA00022722"/>
    </source>
</evidence>
<dbReference type="GO" id="GO:0051607">
    <property type="term" value="P:defense response to virus"/>
    <property type="evidence" value="ECO:0007669"/>
    <property type="project" value="TreeGrafter"/>
</dbReference>